<keyword evidence="1" id="KW-0418">Kinase</keyword>
<organism evidence="3 4">
    <name type="scientific">Solirubrobacter ginsenosidimutans</name>
    <dbReference type="NCBI Taxonomy" id="490573"/>
    <lineage>
        <taxon>Bacteria</taxon>
        <taxon>Bacillati</taxon>
        <taxon>Actinomycetota</taxon>
        <taxon>Thermoleophilia</taxon>
        <taxon>Solirubrobacterales</taxon>
        <taxon>Solirubrobacteraceae</taxon>
        <taxon>Solirubrobacter</taxon>
    </lineage>
</organism>
<dbReference type="Pfam" id="PF13581">
    <property type="entry name" value="HATPase_c_2"/>
    <property type="match status" value="1"/>
</dbReference>
<dbReference type="InterPro" id="IPR050267">
    <property type="entry name" value="Anti-sigma-factor_SerPK"/>
</dbReference>
<name>A0A9X3N301_9ACTN</name>
<gene>
    <name evidence="3" type="ORF">OM076_38985</name>
</gene>
<dbReference type="Gene3D" id="3.30.565.10">
    <property type="entry name" value="Histidine kinase-like ATPase, C-terminal domain"/>
    <property type="match status" value="1"/>
</dbReference>
<evidence type="ECO:0000313" key="3">
    <source>
        <dbReference type="EMBL" id="MDA0166316.1"/>
    </source>
</evidence>
<comment type="caution">
    <text evidence="3">The sequence shown here is derived from an EMBL/GenBank/DDBJ whole genome shotgun (WGS) entry which is preliminary data.</text>
</comment>
<evidence type="ECO:0000259" key="2">
    <source>
        <dbReference type="Pfam" id="PF13581"/>
    </source>
</evidence>
<sequence>MQFSFQFPPADDAPAQARAALEVFDQILSPEVLEDVQLVVSELVTNSVKFGPKRPITLALSVSTEGIVSGEVIDQGDGERAKIEMTPEPTVEGGWGLHLVDQVATKWGVREGSTHVWFEIGPRRRAR</sequence>
<dbReference type="GO" id="GO:0005524">
    <property type="term" value="F:ATP binding"/>
    <property type="evidence" value="ECO:0007669"/>
    <property type="project" value="UniProtKB-KW"/>
</dbReference>
<dbReference type="CDD" id="cd16936">
    <property type="entry name" value="HATPase_RsbW-like"/>
    <property type="match status" value="1"/>
</dbReference>
<evidence type="ECO:0000256" key="1">
    <source>
        <dbReference type="ARBA" id="ARBA00022527"/>
    </source>
</evidence>
<keyword evidence="1" id="KW-0723">Serine/threonine-protein kinase</keyword>
<protein>
    <submittedName>
        <fullName evidence="3">ATP-binding protein</fullName>
    </submittedName>
</protein>
<dbReference type="Proteomes" id="UP001149140">
    <property type="component" value="Unassembled WGS sequence"/>
</dbReference>
<evidence type="ECO:0000313" key="4">
    <source>
        <dbReference type="Proteomes" id="UP001149140"/>
    </source>
</evidence>
<keyword evidence="3" id="KW-0067">ATP-binding</keyword>
<dbReference type="GO" id="GO:0004674">
    <property type="term" value="F:protein serine/threonine kinase activity"/>
    <property type="evidence" value="ECO:0007669"/>
    <property type="project" value="UniProtKB-KW"/>
</dbReference>
<accession>A0A9X3N301</accession>
<dbReference type="EMBL" id="JAPDOD010000063">
    <property type="protein sequence ID" value="MDA0166316.1"/>
    <property type="molecule type" value="Genomic_DNA"/>
</dbReference>
<dbReference type="InterPro" id="IPR036890">
    <property type="entry name" value="HATPase_C_sf"/>
</dbReference>
<dbReference type="PANTHER" id="PTHR35526:SF3">
    <property type="entry name" value="ANTI-SIGMA-F FACTOR RSBW"/>
    <property type="match status" value="1"/>
</dbReference>
<reference evidence="3" key="1">
    <citation type="submission" date="2022-10" db="EMBL/GenBank/DDBJ databases">
        <title>The WGS of Solirubrobacter ginsenosidimutans DSM 21036.</title>
        <authorList>
            <person name="Jiang Z."/>
        </authorList>
    </citation>
    <scope>NUCLEOTIDE SEQUENCE</scope>
    <source>
        <strain evidence="3">DSM 21036</strain>
    </source>
</reference>
<dbReference type="RefSeq" id="WP_270045573.1">
    <property type="nucleotide sequence ID" value="NZ_JAPDOD010000063.1"/>
</dbReference>
<dbReference type="PANTHER" id="PTHR35526">
    <property type="entry name" value="ANTI-SIGMA-F FACTOR RSBW-RELATED"/>
    <property type="match status" value="1"/>
</dbReference>
<dbReference type="InterPro" id="IPR003594">
    <property type="entry name" value="HATPase_dom"/>
</dbReference>
<keyword evidence="1" id="KW-0808">Transferase</keyword>
<keyword evidence="3" id="KW-0547">Nucleotide-binding</keyword>
<proteinExistence type="predicted"/>
<keyword evidence="4" id="KW-1185">Reference proteome</keyword>
<feature type="domain" description="Histidine kinase/HSP90-like ATPase" evidence="2">
    <location>
        <begin position="14"/>
        <end position="118"/>
    </location>
</feature>
<dbReference type="AlphaFoldDB" id="A0A9X3N301"/>
<dbReference type="SUPFAM" id="SSF55874">
    <property type="entry name" value="ATPase domain of HSP90 chaperone/DNA topoisomerase II/histidine kinase"/>
    <property type="match status" value="1"/>
</dbReference>